<dbReference type="RefSeq" id="WP_062279931.1">
    <property type="nucleotide sequence ID" value="NZ_DF968181.1"/>
</dbReference>
<proteinExistence type="inferred from homology"/>
<feature type="chain" id="PRO_5006633265" evidence="4">
    <location>
        <begin position="26"/>
        <end position="308"/>
    </location>
</feature>
<dbReference type="InterPro" id="IPR025997">
    <property type="entry name" value="SBP_2_dom"/>
</dbReference>
<dbReference type="CDD" id="cd19971">
    <property type="entry name" value="PBP1_ABC_sugar_binding-like"/>
    <property type="match status" value="1"/>
</dbReference>
<evidence type="ECO:0000256" key="1">
    <source>
        <dbReference type="ARBA" id="ARBA00004196"/>
    </source>
</evidence>
<evidence type="ECO:0000313" key="6">
    <source>
        <dbReference type="EMBL" id="GAP40543.1"/>
    </source>
</evidence>
<gene>
    <name evidence="6" type="ORF">ATC1_13519</name>
</gene>
<evidence type="ECO:0000256" key="3">
    <source>
        <dbReference type="ARBA" id="ARBA00022729"/>
    </source>
</evidence>
<dbReference type="Proteomes" id="UP000053370">
    <property type="component" value="Unassembled WGS sequence"/>
</dbReference>
<dbReference type="Pfam" id="PF13407">
    <property type="entry name" value="Peripla_BP_4"/>
    <property type="match status" value="1"/>
</dbReference>
<accession>A0A0S7BW12</accession>
<evidence type="ECO:0000256" key="2">
    <source>
        <dbReference type="ARBA" id="ARBA00007639"/>
    </source>
</evidence>
<evidence type="ECO:0000313" key="7">
    <source>
        <dbReference type="Proteomes" id="UP000053370"/>
    </source>
</evidence>
<dbReference type="OrthoDB" id="9814427at2"/>
<feature type="signal peptide" evidence="4">
    <location>
        <begin position="1"/>
        <end position="25"/>
    </location>
</feature>
<dbReference type="SUPFAM" id="SSF53822">
    <property type="entry name" value="Periplasmic binding protein-like I"/>
    <property type="match status" value="1"/>
</dbReference>
<dbReference type="GO" id="GO:0030313">
    <property type="term" value="C:cell envelope"/>
    <property type="evidence" value="ECO:0007669"/>
    <property type="project" value="UniProtKB-SubCell"/>
</dbReference>
<protein>
    <submittedName>
        <fullName evidence="6">ABC-type sugar transport system, periplasmic component, contains N-terminal xre family HTH domain</fullName>
    </submittedName>
</protein>
<keyword evidence="6" id="KW-0813">Transport</keyword>
<evidence type="ECO:0000259" key="5">
    <source>
        <dbReference type="Pfam" id="PF13407"/>
    </source>
</evidence>
<keyword evidence="3 4" id="KW-0732">Signal</keyword>
<dbReference type="Gene3D" id="3.40.50.2300">
    <property type="match status" value="2"/>
</dbReference>
<name>A0A0S7BW12_9CHLR</name>
<comment type="subcellular location">
    <subcellularLocation>
        <location evidence="1">Cell envelope</location>
    </subcellularLocation>
</comment>
<keyword evidence="7" id="KW-1185">Reference proteome</keyword>
<dbReference type="EMBL" id="DF968181">
    <property type="protein sequence ID" value="GAP40543.1"/>
    <property type="molecule type" value="Genomic_DNA"/>
</dbReference>
<dbReference type="InterPro" id="IPR028082">
    <property type="entry name" value="Peripla_BP_I"/>
</dbReference>
<evidence type="ECO:0000256" key="4">
    <source>
        <dbReference type="SAM" id="SignalP"/>
    </source>
</evidence>
<dbReference type="PANTHER" id="PTHR46847:SF1">
    <property type="entry name" value="D-ALLOSE-BINDING PERIPLASMIC PROTEIN-RELATED"/>
    <property type="match status" value="1"/>
</dbReference>
<comment type="similarity">
    <text evidence="2">Belongs to the bacterial solute-binding protein 2 family.</text>
</comment>
<dbReference type="AlphaFoldDB" id="A0A0S7BW12"/>
<organism evidence="6">
    <name type="scientific">Flexilinea flocculi</name>
    <dbReference type="NCBI Taxonomy" id="1678840"/>
    <lineage>
        <taxon>Bacteria</taxon>
        <taxon>Bacillati</taxon>
        <taxon>Chloroflexota</taxon>
        <taxon>Anaerolineae</taxon>
        <taxon>Anaerolineales</taxon>
        <taxon>Anaerolineaceae</taxon>
        <taxon>Flexilinea</taxon>
    </lineage>
</organism>
<dbReference type="STRING" id="1678840.ATC1_13519"/>
<dbReference type="PANTHER" id="PTHR46847">
    <property type="entry name" value="D-ALLOSE-BINDING PERIPLASMIC PROTEIN-RELATED"/>
    <property type="match status" value="1"/>
</dbReference>
<reference evidence="6" key="1">
    <citation type="journal article" date="2015" name="Genome Announc.">
        <title>Draft Genome Sequence of Anaerolineae Strain TC1, a Novel Isolate from a Methanogenic Wastewater Treatment System.</title>
        <authorList>
            <person name="Matsuura N."/>
            <person name="Tourlousse D.M."/>
            <person name="Sun L."/>
            <person name="Toyonaga M."/>
            <person name="Kuroda K."/>
            <person name="Ohashi A."/>
            <person name="Cruz R."/>
            <person name="Yamaguchi T."/>
            <person name="Sekiguchi Y."/>
        </authorList>
    </citation>
    <scope>NUCLEOTIDE SEQUENCE [LARGE SCALE GENOMIC DNA]</scope>
    <source>
        <strain evidence="6">TC1</strain>
    </source>
</reference>
<feature type="domain" description="Periplasmic binding protein" evidence="5">
    <location>
        <begin position="36"/>
        <end position="289"/>
    </location>
</feature>
<keyword evidence="6" id="KW-0762">Sugar transport</keyword>
<sequence>MKKISRKMVLLSILVVMASLAGAFASVNAVDAKVKIGVSVADQSNVFYIDILDGMKNALKDGDELVVMDAAFDPAKQISDIEDMIQQDVDVMLIDPVDSKGIQAALEACKAANIPIITYNSPVEDKESVVSNVASDNFMAGQLIGEALAQAMDKKGNVVMLTYNVAQVCLDRADGFIDAVSKYPDIKIVDSQEIQPGVDTALPVMENMLQAYPDLNGVFALNDPSAIGCAAAVESAGLLDQIKIVGVDGSDEGKTAISEGKMLASAAQHPVEIGSLSIETAYKIIGGEKVEADVKVPVELVNIDNWNK</sequence>
<dbReference type="GO" id="GO:0030246">
    <property type="term" value="F:carbohydrate binding"/>
    <property type="evidence" value="ECO:0007669"/>
    <property type="project" value="UniProtKB-ARBA"/>
</dbReference>